<reference evidence="2 3" key="1">
    <citation type="submission" date="2023-05" db="EMBL/GenBank/DDBJ databases">
        <title>Metabolic capabilities are highly conserved among human nasal-associated Corynebacterium species in pangenomic analyses.</title>
        <authorList>
            <person name="Tran T.H."/>
            <person name="Roberts A.Q."/>
            <person name="Escapa I.F."/>
            <person name="Gao W."/>
            <person name="Conlan S."/>
            <person name="Kong H."/>
            <person name="Segre J.A."/>
            <person name="Kelly M.S."/>
            <person name="Lemon K.P."/>
        </authorList>
    </citation>
    <scope>NUCLEOTIDE SEQUENCE [LARGE SCALE GENOMIC DNA]</scope>
    <source>
        <strain evidence="2 3">KPL2811</strain>
    </source>
</reference>
<evidence type="ECO:0000313" key="2">
    <source>
        <dbReference type="EMBL" id="MDK4301762.1"/>
    </source>
</evidence>
<evidence type="ECO:0000313" key="3">
    <source>
        <dbReference type="Proteomes" id="UP001243856"/>
    </source>
</evidence>
<accession>A0ABT7G4U1</accession>
<gene>
    <name evidence="2" type="ORF">QPX45_11075</name>
</gene>
<feature type="region of interest" description="Disordered" evidence="1">
    <location>
        <begin position="44"/>
        <end position="81"/>
    </location>
</feature>
<dbReference type="Proteomes" id="UP001243856">
    <property type="component" value="Unassembled WGS sequence"/>
</dbReference>
<organism evidence="2 3">
    <name type="scientific">Corynebacterium propinquum</name>
    <dbReference type="NCBI Taxonomy" id="43769"/>
    <lineage>
        <taxon>Bacteria</taxon>
        <taxon>Bacillati</taxon>
        <taxon>Actinomycetota</taxon>
        <taxon>Actinomycetes</taxon>
        <taxon>Mycobacteriales</taxon>
        <taxon>Corynebacteriaceae</taxon>
        <taxon>Corynebacterium</taxon>
    </lineage>
</organism>
<keyword evidence="3" id="KW-1185">Reference proteome</keyword>
<dbReference type="EMBL" id="JASNVK010000031">
    <property type="protein sequence ID" value="MDK4301762.1"/>
    <property type="molecule type" value="Genomic_DNA"/>
</dbReference>
<comment type="caution">
    <text evidence="2">The sequence shown here is derived from an EMBL/GenBank/DDBJ whole genome shotgun (WGS) entry which is preliminary data.</text>
</comment>
<evidence type="ECO:0008006" key="4">
    <source>
        <dbReference type="Google" id="ProtNLM"/>
    </source>
</evidence>
<name>A0ABT7G4U1_9CORY</name>
<proteinExistence type="predicted"/>
<sequence length="81" mass="8599">MGQHLAVKPGNTTMRQVVTLMIGALAILSVLAFVFSGTAFADEPSHDLTEDAQAPINDEQRSEDAQSDDDVTVPSVTESPI</sequence>
<evidence type="ECO:0000256" key="1">
    <source>
        <dbReference type="SAM" id="MobiDB-lite"/>
    </source>
</evidence>
<dbReference type="RefSeq" id="WP_284585936.1">
    <property type="nucleotide sequence ID" value="NZ_JASNVK010000031.1"/>
</dbReference>
<protein>
    <recommendedName>
        <fullName evidence="4">Secreted protein</fullName>
    </recommendedName>
</protein>